<accession>A0A3D8TT24</accession>
<dbReference type="AlphaFoldDB" id="A0A3D8TT24"/>
<evidence type="ECO:0000313" key="1">
    <source>
        <dbReference type="EMBL" id="RDX02246.1"/>
    </source>
</evidence>
<dbReference type="RefSeq" id="WP_115751920.1">
    <property type="nucleotide sequence ID" value="NZ_LARY01000001.1"/>
</dbReference>
<dbReference type="EMBL" id="LARY01000001">
    <property type="protein sequence ID" value="RDX02246.1"/>
    <property type="molecule type" value="Genomic_DNA"/>
</dbReference>
<proteinExistence type="predicted"/>
<organism evidence="1 2">
    <name type="scientific">Listeria kieliensis</name>
    <dbReference type="NCBI Taxonomy" id="1621700"/>
    <lineage>
        <taxon>Bacteria</taxon>
        <taxon>Bacillati</taxon>
        <taxon>Bacillota</taxon>
        <taxon>Bacilli</taxon>
        <taxon>Bacillales</taxon>
        <taxon>Listeriaceae</taxon>
        <taxon>Listeria</taxon>
    </lineage>
</organism>
<evidence type="ECO:0000313" key="2">
    <source>
        <dbReference type="Proteomes" id="UP000257055"/>
    </source>
</evidence>
<comment type="caution">
    <text evidence="1">The sequence shown here is derived from an EMBL/GenBank/DDBJ whole genome shotgun (WGS) entry which is preliminary data.</text>
</comment>
<protein>
    <submittedName>
        <fullName evidence="1">Uncharacterized protein</fullName>
    </submittedName>
</protein>
<dbReference type="Proteomes" id="UP000257055">
    <property type="component" value="Unassembled WGS sequence"/>
</dbReference>
<sequence>MQRKTKQILFFSAIALVVSSIIGAKKCKIKTDPFRSVEDIKRRYLSTEMDEEAELAADNMFSEGAMTAINYENEEQAIEGK</sequence>
<name>A0A3D8TT24_9LIST</name>
<gene>
    <name evidence="1" type="ORF">UR08_01585</name>
</gene>
<keyword evidence="2" id="KW-1185">Reference proteome</keyword>
<reference evidence="2" key="1">
    <citation type="submission" date="2015-04" db="EMBL/GenBank/DDBJ databases">
        <authorList>
            <person name="Schardt J."/>
            <person name="Mueller-Herbst S."/>
            <person name="Scherer S."/>
            <person name="Huptas C."/>
        </authorList>
    </citation>
    <scope>NUCLEOTIDE SEQUENCE [LARGE SCALE GENOMIC DNA]</scope>
    <source>
        <strain evidence="2">Kiel-L1</strain>
    </source>
</reference>